<reference evidence="1 2" key="1">
    <citation type="submission" date="2022-09" db="EMBL/GenBank/DDBJ databases">
        <authorList>
            <person name="Palmer J.M."/>
        </authorList>
    </citation>
    <scope>NUCLEOTIDE SEQUENCE [LARGE SCALE GENOMIC DNA]</scope>
    <source>
        <strain evidence="1 2">DSM 7382</strain>
    </source>
</reference>
<comment type="caution">
    <text evidence="1">The sequence shown here is derived from an EMBL/GenBank/DDBJ whole genome shotgun (WGS) entry which is preliminary data.</text>
</comment>
<gene>
    <name evidence="1" type="ORF">QCA50_015573</name>
</gene>
<sequence>MKRILDILGVNASKSHYIVVAQYKRADYGVGSEENFHWAIIILEDINEDAALCGPCYQVFDRHFNDERGVEWHLYNKPVTLGRTDKSLGGVVIGTVKQKDLVELGQILSAHLPIVKFEGWNCRDWVIEAIQLLRVKGWIPTDIKEQASLLPSLRAASTASDAARKRGRPQKIITF</sequence>
<dbReference type="Proteomes" id="UP001385951">
    <property type="component" value="Unassembled WGS sequence"/>
</dbReference>
<dbReference type="AlphaFoldDB" id="A0AAW0FVW5"/>
<organism evidence="1 2">
    <name type="scientific">Cerrena zonata</name>
    <dbReference type="NCBI Taxonomy" id="2478898"/>
    <lineage>
        <taxon>Eukaryota</taxon>
        <taxon>Fungi</taxon>
        <taxon>Dikarya</taxon>
        <taxon>Basidiomycota</taxon>
        <taxon>Agaricomycotina</taxon>
        <taxon>Agaricomycetes</taxon>
        <taxon>Polyporales</taxon>
        <taxon>Cerrenaceae</taxon>
        <taxon>Cerrena</taxon>
    </lineage>
</organism>
<dbReference type="InterPro" id="IPR054208">
    <property type="entry name" value="DUF6914"/>
</dbReference>
<dbReference type="Pfam" id="PF21858">
    <property type="entry name" value="DUF6914"/>
    <property type="match status" value="1"/>
</dbReference>
<name>A0AAW0FVW5_9APHY</name>
<evidence type="ECO:0000313" key="1">
    <source>
        <dbReference type="EMBL" id="KAK7681481.1"/>
    </source>
</evidence>
<accession>A0AAW0FVW5</accession>
<protein>
    <submittedName>
        <fullName evidence="1">Uncharacterized protein</fullName>
    </submittedName>
</protein>
<evidence type="ECO:0000313" key="2">
    <source>
        <dbReference type="Proteomes" id="UP001385951"/>
    </source>
</evidence>
<proteinExistence type="predicted"/>
<keyword evidence="2" id="KW-1185">Reference proteome</keyword>
<dbReference type="EMBL" id="JASBNA010000041">
    <property type="protein sequence ID" value="KAK7681481.1"/>
    <property type="molecule type" value="Genomic_DNA"/>
</dbReference>